<gene>
    <name evidence="2" type="ORF">NC661_01260</name>
</gene>
<proteinExistence type="predicted"/>
<dbReference type="RefSeq" id="WP_259871382.1">
    <property type="nucleotide sequence ID" value="NZ_JAMQJZ010000001.1"/>
</dbReference>
<evidence type="ECO:0000313" key="2">
    <source>
        <dbReference type="EMBL" id="MDC3419010.1"/>
    </source>
</evidence>
<organism evidence="2 3">
    <name type="scientific">Aquibacillus koreensis</name>
    <dbReference type="NCBI Taxonomy" id="279446"/>
    <lineage>
        <taxon>Bacteria</taxon>
        <taxon>Bacillati</taxon>
        <taxon>Bacillota</taxon>
        <taxon>Bacilli</taxon>
        <taxon>Bacillales</taxon>
        <taxon>Bacillaceae</taxon>
        <taxon>Aquibacillus</taxon>
    </lineage>
</organism>
<reference evidence="2" key="1">
    <citation type="submission" date="2022-06" db="EMBL/GenBank/DDBJ databases">
        <title>Aquibacillus sp. a new bacterium isolated from soil saline samples.</title>
        <authorList>
            <person name="Galisteo C."/>
            <person name="De La Haba R."/>
            <person name="Sanchez-Porro C."/>
            <person name="Ventosa A."/>
        </authorList>
    </citation>
    <scope>NUCLEOTIDE SEQUENCE</scope>
    <source>
        <strain evidence="2">JCM 12387</strain>
    </source>
</reference>
<dbReference type="Proteomes" id="UP001145072">
    <property type="component" value="Unassembled WGS sequence"/>
</dbReference>
<keyword evidence="1" id="KW-0812">Transmembrane</keyword>
<comment type="caution">
    <text evidence="2">The sequence shown here is derived from an EMBL/GenBank/DDBJ whole genome shotgun (WGS) entry which is preliminary data.</text>
</comment>
<keyword evidence="1" id="KW-1133">Transmembrane helix</keyword>
<name>A0A9X3WIA8_9BACI</name>
<keyword evidence="1" id="KW-0472">Membrane</keyword>
<dbReference type="EMBL" id="JAMQJZ010000001">
    <property type="protein sequence ID" value="MDC3419010.1"/>
    <property type="molecule type" value="Genomic_DNA"/>
</dbReference>
<evidence type="ECO:0008006" key="4">
    <source>
        <dbReference type="Google" id="ProtNLM"/>
    </source>
</evidence>
<dbReference type="AlphaFoldDB" id="A0A9X3WIA8"/>
<protein>
    <recommendedName>
        <fullName evidence="4">Resolvase HTH domain-containing protein</fullName>
    </recommendedName>
</protein>
<evidence type="ECO:0000256" key="1">
    <source>
        <dbReference type="SAM" id="Phobius"/>
    </source>
</evidence>
<keyword evidence="3" id="KW-1185">Reference proteome</keyword>
<sequence length="116" mass="13653">MIITIISLITVAIVLFILSFFMNDRFKQIEEQLEQLSISSLQDSYQLKKKMKILEEELLPEELIDPKFQTTKTVHSPLMQKINQMYRQGYSVNDIAKETELSEYDVHSIVNQLKEK</sequence>
<dbReference type="Gene3D" id="1.10.10.60">
    <property type="entry name" value="Homeodomain-like"/>
    <property type="match status" value="1"/>
</dbReference>
<evidence type="ECO:0000313" key="3">
    <source>
        <dbReference type="Proteomes" id="UP001145072"/>
    </source>
</evidence>
<feature type="transmembrane region" description="Helical" evidence="1">
    <location>
        <begin position="6"/>
        <end position="23"/>
    </location>
</feature>
<accession>A0A9X3WIA8</accession>